<dbReference type="AlphaFoldDB" id="G0S247"/>
<proteinExistence type="predicted"/>
<dbReference type="Proteomes" id="UP000008066">
    <property type="component" value="Unassembled WGS sequence"/>
</dbReference>
<feature type="compositionally biased region" description="Polar residues" evidence="1">
    <location>
        <begin position="179"/>
        <end position="190"/>
    </location>
</feature>
<gene>
    <name evidence="2" type="ORF">CTHT_0015960</name>
</gene>
<accession>G0S247</accession>
<name>G0S247_CHATD</name>
<dbReference type="HOGENOM" id="CLU_1427819_0_0_1"/>
<evidence type="ECO:0000256" key="1">
    <source>
        <dbReference type="SAM" id="MobiDB-lite"/>
    </source>
</evidence>
<reference evidence="2 3" key="1">
    <citation type="journal article" date="2011" name="Cell">
        <title>Insight into structure and assembly of the nuclear pore complex by utilizing the genome of a eukaryotic thermophile.</title>
        <authorList>
            <person name="Amlacher S."/>
            <person name="Sarges P."/>
            <person name="Flemming D."/>
            <person name="van Noort V."/>
            <person name="Kunze R."/>
            <person name="Devos D.P."/>
            <person name="Arumugam M."/>
            <person name="Bork P."/>
            <person name="Hurt E."/>
        </authorList>
    </citation>
    <scope>NUCLEOTIDE SEQUENCE [LARGE SCALE GENOMIC DNA]</scope>
    <source>
        <strain evidence="3">DSM 1495 / CBS 144.50 / IMI 039719</strain>
    </source>
</reference>
<protein>
    <submittedName>
        <fullName evidence="2">Uncharacterized protein</fullName>
    </submittedName>
</protein>
<dbReference type="EMBL" id="GL988039">
    <property type="protein sequence ID" value="EGS23107.1"/>
    <property type="molecule type" value="Genomic_DNA"/>
</dbReference>
<dbReference type="GeneID" id="18255634"/>
<sequence>MVRSPSDLPNSVLAIYAVEGGDVFPSSWRQHNQSQDGNNGGEACHETLQAPRGTRITLDYLHSGPVYRVPRSPWTQSTYTLAFVASARFRVGVPGLHDMIDDTDTDSHEYQKYYGSFQNAELETPCRVESNVSAPSMSCQIHLAQAAQPAAALRRELKLALSLADEHSRRASPSGLLASRTTPTSVRLSR</sequence>
<keyword evidence="3" id="KW-1185">Reference proteome</keyword>
<dbReference type="KEGG" id="cthr:CTHT_0015960"/>
<organism evidence="3">
    <name type="scientific">Chaetomium thermophilum (strain DSM 1495 / CBS 144.50 / IMI 039719)</name>
    <name type="common">Thermochaetoides thermophila</name>
    <dbReference type="NCBI Taxonomy" id="759272"/>
    <lineage>
        <taxon>Eukaryota</taxon>
        <taxon>Fungi</taxon>
        <taxon>Dikarya</taxon>
        <taxon>Ascomycota</taxon>
        <taxon>Pezizomycotina</taxon>
        <taxon>Sordariomycetes</taxon>
        <taxon>Sordariomycetidae</taxon>
        <taxon>Sordariales</taxon>
        <taxon>Chaetomiaceae</taxon>
        <taxon>Thermochaetoides</taxon>
    </lineage>
</organism>
<feature type="region of interest" description="Disordered" evidence="1">
    <location>
        <begin position="171"/>
        <end position="190"/>
    </location>
</feature>
<evidence type="ECO:0000313" key="3">
    <source>
        <dbReference type="Proteomes" id="UP000008066"/>
    </source>
</evidence>
<dbReference type="RefSeq" id="XP_006692099.1">
    <property type="nucleotide sequence ID" value="XM_006692036.1"/>
</dbReference>
<evidence type="ECO:0000313" key="2">
    <source>
        <dbReference type="EMBL" id="EGS23107.1"/>
    </source>
</evidence>